<evidence type="ECO:0000256" key="1">
    <source>
        <dbReference type="SAM" id="MobiDB-lite"/>
    </source>
</evidence>
<dbReference type="Proteomes" id="UP000007755">
    <property type="component" value="Unassembled WGS sequence"/>
</dbReference>
<organism evidence="3">
    <name type="scientific">Acromyrmex echinatior</name>
    <name type="common">Panamanian leafcutter ant</name>
    <name type="synonym">Acromyrmex octospinosus echinatior</name>
    <dbReference type="NCBI Taxonomy" id="103372"/>
    <lineage>
        <taxon>Eukaryota</taxon>
        <taxon>Metazoa</taxon>
        <taxon>Ecdysozoa</taxon>
        <taxon>Arthropoda</taxon>
        <taxon>Hexapoda</taxon>
        <taxon>Insecta</taxon>
        <taxon>Pterygota</taxon>
        <taxon>Neoptera</taxon>
        <taxon>Endopterygota</taxon>
        <taxon>Hymenoptera</taxon>
        <taxon>Apocrita</taxon>
        <taxon>Aculeata</taxon>
        <taxon>Formicoidea</taxon>
        <taxon>Formicidae</taxon>
        <taxon>Myrmicinae</taxon>
        <taxon>Acromyrmex</taxon>
    </lineage>
</organism>
<evidence type="ECO:0000313" key="2">
    <source>
        <dbReference type="EMBL" id="EGI70613.1"/>
    </source>
</evidence>
<proteinExistence type="predicted"/>
<dbReference type="EMBL" id="GL887645">
    <property type="protein sequence ID" value="EGI70613.1"/>
    <property type="molecule type" value="Genomic_DNA"/>
</dbReference>
<dbReference type="InParanoid" id="F4W5G3"/>
<feature type="compositionally biased region" description="Pro residues" evidence="1">
    <location>
        <begin position="347"/>
        <end position="357"/>
    </location>
</feature>
<gene>
    <name evidence="2" type="ORF">G5I_00660</name>
</gene>
<dbReference type="AlphaFoldDB" id="F4W5G3"/>
<protein>
    <submittedName>
        <fullName evidence="2">Uncharacterized protein</fullName>
    </submittedName>
</protein>
<accession>F4W5G3</accession>
<sequence>MSVAVRLRFLRCPLVFFYYDPPYNTGLKTIARVSSILEVEEWSTKGCSMKFRERYANQTASIRRLGVAAATLSRSANLFGAGLGWTTSLLRDPPTVLAADSKEAKAARNLQVQRKHDVHERAAEEWREKKRRRDPLKIEMRMKKRNGTVEFSGEEKGTTYVTTRRALDREGIGNSDRNSGWQDAVVIAATSHRKFEKLFYVPSIRNHADAFEATAWDTNRRCHDASNAILQLLQEESTVSELRGSSLDVPHLSFLLLSSSRASQTVAHRLFFAYKSKKGEESSAGSLQSERTERRYLKHMQRVQLRSGSPLLVGEEKQKDPGNGGSRSAARNPTHDDLCDLGDDDGPPSPPPPPFLPPFTSFSCSLRFLRLVRVFPTNTREARILSTRMPGPEKYEILDSRV</sequence>
<keyword evidence="3" id="KW-1185">Reference proteome</keyword>
<evidence type="ECO:0000313" key="3">
    <source>
        <dbReference type="Proteomes" id="UP000007755"/>
    </source>
</evidence>
<name>F4W5G3_ACREC</name>
<dbReference type="STRING" id="103372.F4W5G3"/>
<reference evidence="2" key="1">
    <citation type="submission" date="2011-02" db="EMBL/GenBank/DDBJ databases">
        <title>The genome of the leaf-cutting ant Acromyrmex echinatior suggests key adaptations to social evolution and fungus farming.</title>
        <authorList>
            <person name="Nygaard S."/>
            <person name="Zhang G."/>
        </authorList>
    </citation>
    <scope>NUCLEOTIDE SEQUENCE</scope>
</reference>
<feature type="region of interest" description="Disordered" evidence="1">
    <location>
        <begin position="307"/>
        <end position="357"/>
    </location>
</feature>